<name>A0A0A9W278_LYGHE</name>
<dbReference type="Pfam" id="PF20168">
    <property type="entry name" value="PDS5"/>
    <property type="match status" value="1"/>
</dbReference>
<proteinExistence type="predicted"/>
<dbReference type="EMBL" id="GBHO01041066">
    <property type="protein sequence ID" value="JAG02538.1"/>
    <property type="molecule type" value="Transcribed_RNA"/>
</dbReference>
<dbReference type="AlphaFoldDB" id="A0A0A9W278"/>
<reference evidence="2" key="2">
    <citation type="submission" date="2014-07" db="EMBL/GenBank/DDBJ databases">
        <authorList>
            <person name="Hull J."/>
        </authorList>
    </citation>
    <scope>NUCLEOTIDE SEQUENCE</scope>
</reference>
<evidence type="ECO:0000313" key="2">
    <source>
        <dbReference type="EMBL" id="JAG02537.1"/>
    </source>
</evidence>
<gene>
    <name evidence="2" type="ORF">CM83_76834</name>
    <name evidence="3" type="ORF">CM83_76841</name>
</gene>
<evidence type="ECO:0000313" key="3">
    <source>
        <dbReference type="EMBL" id="JAG02538.1"/>
    </source>
</evidence>
<protein>
    <submittedName>
        <fullName evidence="2">Uncharacterized protein</fullName>
    </submittedName>
</protein>
<feature type="region of interest" description="Disordered" evidence="1">
    <location>
        <begin position="214"/>
        <end position="291"/>
    </location>
</feature>
<accession>A0A0A9W278</accession>
<reference evidence="2" key="1">
    <citation type="journal article" date="2014" name="PLoS ONE">
        <title>Transcriptome-Based Identification of ABC Transporters in the Western Tarnished Plant Bug Lygus hesperus.</title>
        <authorList>
            <person name="Hull J.J."/>
            <person name="Chaney K."/>
            <person name="Geib S.M."/>
            <person name="Fabrick J.A."/>
            <person name="Brent C.S."/>
            <person name="Walsh D."/>
            <person name="Lavine L.C."/>
        </authorList>
    </citation>
    <scope>NUCLEOTIDE SEQUENCE</scope>
</reference>
<dbReference type="EMBL" id="GBHO01041067">
    <property type="protein sequence ID" value="JAG02537.1"/>
    <property type="molecule type" value="Transcribed_RNA"/>
</dbReference>
<feature type="compositionally biased region" description="Polar residues" evidence="1">
    <location>
        <begin position="239"/>
        <end position="250"/>
    </location>
</feature>
<evidence type="ECO:0000256" key="1">
    <source>
        <dbReference type="SAM" id="MobiDB-lite"/>
    </source>
</evidence>
<organism evidence="2">
    <name type="scientific">Lygus hesperus</name>
    <name type="common">Western plant bug</name>
    <dbReference type="NCBI Taxonomy" id="30085"/>
    <lineage>
        <taxon>Eukaryota</taxon>
        <taxon>Metazoa</taxon>
        <taxon>Ecdysozoa</taxon>
        <taxon>Arthropoda</taxon>
        <taxon>Hexapoda</taxon>
        <taxon>Insecta</taxon>
        <taxon>Pterygota</taxon>
        <taxon>Neoptera</taxon>
        <taxon>Paraneoptera</taxon>
        <taxon>Hemiptera</taxon>
        <taxon>Heteroptera</taxon>
        <taxon>Panheteroptera</taxon>
        <taxon>Cimicomorpha</taxon>
        <taxon>Miridae</taxon>
        <taxon>Mirini</taxon>
        <taxon>Lygus</taxon>
    </lineage>
</organism>
<sequence length="291" mass="32450">MGMYAVFGMEKEKKLKIKAKQFMQTDISKRREYAKGITMGTMCSIDKGMEQLYNIMPDYMIVFAIAILAHSPAFTSIEDHEVLTMMKNCIWFILEPLLLKNDFYSFYFYRELLEKLKTYKDALCPDNETANMKIYALADLTLHLIYQKSPAADYKDFSLDTRIPLLYFKPPDDALQVNINTYIPPEFQHSGPIGGIKQIKQTSAVPVTAKTAAPAATGRAPAKKARVGAAKKGCGPNETDVTPASASDTQIRVVELEDEGSDTESAGPASKKLRTETTPPEPQDVPKVETQ</sequence>